<evidence type="ECO:0000313" key="3">
    <source>
        <dbReference type="Proteomes" id="UP001139035"/>
    </source>
</evidence>
<feature type="transmembrane region" description="Helical" evidence="1">
    <location>
        <begin position="74"/>
        <end position="93"/>
    </location>
</feature>
<dbReference type="EMBL" id="JAJUWU010000004">
    <property type="protein sequence ID" value="MCE7027315.1"/>
    <property type="molecule type" value="Genomic_DNA"/>
</dbReference>
<dbReference type="AlphaFoldDB" id="A0A9X1NX02"/>
<keyword evidence="1" id="KW-0812">Transmembrane</keyword>
<dbReference type="Proteomes" id="UP001139035">
    <property type="component" value="Unassembled WGS sequence"/>
</dbReference>
<evidence type="ECO:0000313" key="2">
    <source>
        <dbReference type="EMBL" id="MCE7027315.1"/>
    </source>
</evidence>
<evidence type="ECO:0000256" key="1">
    <source>
        <dbReference type="SAM" id="Phobius"/>
    </source>
</evidence>
<keyword evidence="1" id="KW-1133">Transmembrane helix</keyword>
<keyword evidence="1" id="KW-0472">Membrane</keyword>
<dbReference type="InterPro" id="IPR008407">
    <property type="entry name" value="Brnchd-chn_aa_trnsp_AzlD"/>
</dbReference>
<proteinExistence type="predicted"/>
<feature type="transmembrane region" description="Helical" evidence="1">
    <location>
        <begin position="49"/>
        <end position="68"/>
    </location>
</feature>
<feature type="transmembrane region" description="Helical" evidence="1">
    <location>
        <begin position="100"/>
        <end position="119"/>
    </location>
</feature>
<organism evidence="2 3">
    <name type="scientific">Jiella avicenniae</name>
    <dbReference type="NCBI Taxonomy" id="2907202"/>
    <lineage>
        <taxon>Bacteria</taxon>
        <taxon>Pseudomonadati</taxon>
        <taxon>Pseudomonadota</taxon>
        <taxon>Alphaproteobacteria</taxon>
        <taxon>Hyphomicrobiales</taxon>
        <taxon>Aurantimonadaceae</taxon>
        <taxon>Jiella</taxon>
    </lineage>
</organism>
<comment type="caution">
    <text evidence="2">The sequence shown here is derived from an EMBL/GenBank/DDBJ whole genome shotgun (WGS) entry which is preliminary data.</text>
</comment>
<dbReference type="Pfam" id="PF05437">
    <property type="entry name" value="AzlD"/>
    <property type="match status" value="1"/>
</dbReference>
<dbReference type="RefSeq" id="WP_233718052.1">
    <property type="nucleotide sequence ID" value="NZ_JAJUWU010000004.1"/>
</dbReference>
<sequence>MADWVYSDVVPWWPYVFILLAGWLPTDMWRYLGVVSASRIDETGEAAKIARTIATSLVAAVIAQLVFFPSGALAGIPTLVRLLALAVGFAAYLASRRRILVGIVAAELVIGGWALVAALD</sequence>
<feature type="transmembrane region" description="Helical" evidence="1">
    <location>
        <begin position="12"/>
        <end position="29"/>
    </location>
</feature>
<name>A0A9X1NX02_9HYPH</name>
<protein>
    <submittedName>
        <fullName evidence="2">AzlD domain-containing protein</fullName>
    </submittedName>
</protein>
<gene>
    <name evidence="2" type="ORF">LZD57_04860</name>
</gene>
<keyword evidence="3" id="KW-1185">Reference proteome</keyword>
<reference evidence="2" key="1">
    <citation type="submission" date="2022-01" db="EMBL/GenBank/DDBJ databases">
        <title>Jiella avicenniae sp. nov., a novel endophytic bacterium isolated from bark of Avicennia marina.</title>
        <authorList>
            <person name="Tuo L."/>
        </authorList>
    </citation>
    <scope>NUCLEOTIDE SEQUENCE</scope>
    <source>
        <strain evidence="2">CBK1P-4</strain>
    </source>
</reference>
<accession>A0A9X1NX02</accession>